<sequence>MGSPKKVSKRQPSICPQNRQSRQALKLCVVGCFIAAVFQLFQLFSQYDHEAPSETDCCNAVQRESSLGEDAGIALFAGRDFRYGDELLRFPAFAISLDNVAETPLVNYVLGLNDTHVQFYLGSASLINHSQKSNVEAVIAESSSVQGSGAVDIRVMALRSIQRGEEIFWAYGEGEDGYEWFSQREIPMIEPPEVPPLPLAALHKEALGVIPGCATDFRFESVTDSKGIGLGTKVVAQRSWDEGEDVEIARVMVFRERAAADEPVSRVFWRAPVGEGEMLVLGTGALFRGDLIDPNVKVDWWPEDEEGKEASCEEYGFVRFTALRRIEEGDELRVGIREEIQRGTGWVHRFLTRKAPLVQRCFPPETPR</sequence>
<proteinExistence type="predicted"/>
<name>A0A0G4HDJ8_9ALVE</name>
<evidence type="ECO:0000313" key="2">
    <source>
        <dbReference type="EMBL" id="CEM42148.1"/>
    </source>
</evidence>
<protein>
    <recommendedName>
        <fullName evidence="1">SET domain-containing protein</fullName>
    </recommendedName>
</protein>
<dbReference type="Gene3D" id="2.170.270.10">
    <property type="entry name" value="SET domain"/>
    <property type="match status" value="2"/>
</dbReference>
<dbReference type="AlphaFoldDB" id="A0A0G4HDJ8"/>
<organism evidence="2">
    <name type="scientific">Chromera velia CCMP2878</name>
    <dbReference type="NCBI Taxonomy" id="1169474"/>
    <lineage>
        <taxon>Eukaryota</taxon>
        <taxon>Sar</taxon>
        <taxon>Alveolata</taxon>
        <taxon>Colpodellida</taxon>
        <taxon>Chromeraceae</taxon>
        <taxon>Chromera</taxon>
    </lineage>
</organism>
<dbReference type="PROSITE" id="PS50280">
    <property type="entry name" value="SET"/>
    <property type="match status" value="1"/>
</dbReference>
<dbReference type="Pfam" id="PF00856">
    <property type="entry name" value="SET"/>
    <property type="match status" value="1"/>
</dbReference>
<gene>
    <name evidence="2" type="ORF">Cvel_26533</name>
</gene>
<feature type="domain" description="SET" evidence="1">
    <location>
        <begin position="59"/>
        <end position="172"/>
    </location>
</feature>
<dbReference type="InterPro" id="IPR001214">
    <property type="entry name" value="SET_dom"/>
</dbReference>
<dbReference type="EMBL" id="CDMZ01002389">
    <property type="protein sequence ID" value="CEM42148.1"/>
    <property type="molecule type" value="Genomic_DNA"/>
</dbReference>
<reference evidence="2" key="1">
    <citation type="submission" date="2014-11" db="EMBL/GenBank/DDBJ databases">
        <authorList>
            <person name="Otto D Thomas"/>
            <person name="Naeem Raeece"/>
        </authorList>
    </citation>
    <scope>NUCLEOTIDE SEQUENCE</scope>
</reference>
<dbReference type="SUPFAM" id="SSF82199">
    <property type="entry name" value="SET domain"/>
    <property type="match status" value="1"/>
</dbReference>
<evidence type="ECO:0000259" key="1">
    <source>
        <dbReference type="PROSITE" id="PS50280"/>
    </source>
</evidence>
<dbReference type="InterPro" id="IPR046341">
    <property type="entry name" value="SET_dom_sf"/>
</dbReference>
<dbReference type="VEuPathDB" id="CryptoDB:Cvel_26533"/>
<accession>A0A0G4HDJ8</accession>